<evidence type="ECO:0000313" key="3">
    <source>
        <dbReference type="EMBL" id="KAL3873889.1"/>
    </source>
</evidence>
<keyword evidence="1" id="KW-1133">Transmembrane helix</keyword>
<dbReference type="Proteomes" id="UP001634394">
    <property type="component" value="Unassembled WGS sequence"/>
</dbReference>
<evidence type="ECO:0000259" key="2">
    <source>
        <dbReference type="PROSITE" id="PS50011"/>
    </source>
</evidence>
<evidence type="ECO:0000256" key="1">
    <source>
        <dbReference type="SAM" id="Phobius"/>
    </source>
</evidence>
<dbReference type="AlphaFoldDB" id="A0ABD3WIT5"/>
<dbReference type="PANTHER" id="PTHR26392">
    <property type="entry name" value="MITOGEN-ACTIVATED PROTEIN KINASE KINASE KINASE 7-RELATED"/>
    <property type="match status" value="1"/>
</dbReference>
<accession>A0ABD3WIT5</accession>
<evidence type="ECO:0000313" key="4">
    <source>
        <dbReference type="Proteomes" id="UP001634394"/>
    </source>
</evidence>
<keyword evidence="1" id="KW-0812">Transmembrane</keyword>
<dbReference type="EMBL" id="JBJQND010000006">
    <property type="protein sequence ID" value="KAL3873889.1"/>
    <property type="molecule type" value="Genomic_DNA"/>
</dbReference>
<keyword evidence="4" id="KW-1185">Reference proteome</keyword>
<feature type="transmembrane region" description="Helical" evidence="1">
    <location>
        <begin position="63"/>
        <end position="82"/>
    </location>
</feature>
<dbReference type="Pfam" id="PF07714">
    <property type="entry name" value="PK_Tyr_Ser-Thr"/>
    <property type="match status" value="1"/>
</dbReference>
<protein>
    <recommendedName>
        <fullName evidence="2">Protein kinase domain-containing protein</fullName>
    </recommendedName>
</protein>
<gene>
    <name evidence="3" type="ORF">ACJMK2_036968</name>
</gene>
<name>A0ABD3WIT5_SINWO</name>
<feature type="domain" description="Protein kinase" evidence="2">
    <location>
        <begin position="210"/>
        <end position="481"/>
    </location>
</feature>
<proteinExistence type="predicted"/>
<dbReference type="InterPro" id="IPR011009">
    <property type="entry name" value="Kinase-like_dom_sf"/>
</dbReference>
<dbReference type="InterPro" id="IPR001245">
    <property type="entry name" value="Ser-Thr/Tyr_kinase_cat_dom"/>
</dbReference>
<dbReference type="InterPro" id="IPR000719">
    <property type="entry name" value="Prot_kinase_dom"/>
</dbReference>
<dbReference type="Gene3D" id="1.10.510.10">
    <property type="entry name" value="Transferase(Phosphotransferase) domain 1"/>
    <property type="match status" value="1"/>
</dbReference>
<sequence>MICSRWTRHDPFHKEAETMKEKINSLENQMKTMLQTIEWFGFETTFARNEGGFLSMIQHMDDTMPVGMVIVLMLCSFGAMLIPISLGLSMLIPLLTASVFMYAQMRPMLIKRLARSAIEYAKSPSGVKQFLQKSFQMPYSEKIKKLKDDFDCTIRFIRKTVEKMEKDARNERNISSVLHEFKNKIKEFIRRLQYVNILYFDQNVEPTDHLRIGKVLSKTDVFHLHIVENDFKEKRITLRVLDSSFSVFYLKEIKNIRAMKHENFVSHLAIAFSTSLKEFPASVGDCDCNENSLKVLIEPSNEDLQTYVFRNLTKIGCVIGKSARATFVHISYGISNGLAYIHSKGFVHGQLQLSAILLCGPHMVPKLCDVNVLPYYKDRKHEKCIYHTAPEVIKDGTYGQKADVYSYGILLWELWYGRHTTRSKDLSELSVCSGERPTFENIRPPKLVENLIAMCWNGDQDRRPTAKEVYKCLLKLKDSLVKTAN</sequence>
<dbReference type="SUPFAM" id="SSF56112">
    <property type="entry name" value="Protein kinase-like (PK-like)"/>
    <property type="match status" value="1"/>
</dbReference>
<organism evidence="3 4">
    <name type="scientific">Sinanodonta woodiana</name>
    <name type="common">Chinese pond mussel</name>
    <name type="synonym">Anodonta woodiana</name>
    <dbReference type="NCBI Taxonomy" id="1069815"/>
    <lineage>
        <taxon>Eukaryota</taxon>
        <taxon>Metazoa</taxon>
        <taxon>Spiralia</taxon>
        <taxon>Lophotrochozoa</taxon>
        <taxon>Mollusca</taxon>
        <taxon>Bivalvia</taxon>
        <taxon>Autobranchia</taxon>
        <taxon>Heteroconchia</taxon>
        <taxon>Palaeoheterodonta</taxon>
        <taxon>Unionida</taxon>
        <taxon>Unionoidea</taxon>
        <taxon>Unionidae</taxon>
        <taxon>Unioninae</taxon>
        <taxon>Sinanodonta</taxon>
    </lineage>
</organism>
<reference evidence="3 4" key="1">
    <citation type="submission" date="2024-11" db="EMBL/GenBank/DDBJ databases">
        <title>Chromosome-level genome assembly of the freshwater bivalve Anodonta woodiana.</title>
        <authorList>
            <person name="Chen X."/>
        </authorList>
    </citation>
    <scope>NUCLEOTIDE SEQUENCE [LARGE SCALE GENOMIC DNA]</scope>
    <source>
        <strain evidence="3">MN2024</strain>
        <tissue evidence="3">Gills</tissue>
    </source>
</reference>
<comment type="caution">
    <text evidence="3">The sequence shown here is derived from an EMBL/GenBank/DDBJ whole genome shotgun (WGS) entry which is preliminary data.</text>
</comment>
<dbReference type="PROSITE" id="PS50011">
    <property type="entry name" value="PROTEIN_KINASE_DOM"/>
    <property type="match status" value="1"/>
</dbReference>
<keyword evidence="1" id="KW-0472">Membrane</keyword>
<dbReference type="PANTHER" id="PTHR26392:SF92">
    <property type="entry name" value="PROTEIN KINASE DOMAIN-CONTAINING PROTEIN"/>
    <property type="match status" value="1"/>
</dbReference>